<evidence type="ECO:0000313" key="1">
    <source>
        <dbReference type="EMBL" id="ORY26399.1"/>
    </source>
</evidence>
<name>A0A1Y2AV06_9FUNG</name>
<protein>
    <submittedName>
        <fullName evidence="1">Uncharacterized protein</fullName>
    </submittedName>
</protein>
<dbReference type="Proteomes" id="UP000193642">
    <property type="component" value="Unassembled WGS sequence"/>
</dbReference>
<dbReference type="EMBL" id="MCGO01000114">
    <property type="protein sequence ID" value="ORY26399.1"/>
    <property type="molecule type" value="Genomic_DNA"/>
</dbReference>
<organism evidence="1 2">
    <name type="scientific">Rhizoclosmatium globosum</name>
    <dbReference type="NCBI Taxonomy" id="329046"/>
    <lineage>
        <taxon>Eukaryota</taxon>
        <taxon>Fungi</taxon>
        <taxon>Fungi incertae sedis</taxon>
        <taxon>Chytridiomycota</taxon>
        <taxon>Chytridiomycota incertae sedis</taxon>
        <taxon>Chytridiomycetes</taxon>
        <taxon>Chytridiales</taxon>
        <taxon>Chytriomycetaceae</taxon>
        <taxon>Rhizoclosmatium</taxon>
    </lineage>
</organism>
<evidence type="ECO:0000313" key="2">
    <source>
        <dbReference type="Proteomes" id="UP000193642"/>
    </source>
</evidence>
<proteinExistence type="predicted"/>
<accession>A0A1Y2AV06</accession>
<comment type="caution">
    <text evidence="1">The sequence shown here is derived from an EMBL/GenBank/DDBJ whole genome shotgun (WGS) entry which is preliminary data.</text>
</comment>
<sequence length="80" mass="9085">MPKCLHRIQTRCSPTCAVVELSGRQRRLAIRHCSQLLRRTLLEGTWKGSVVVAGSVFASIYSVDDLRKQALTSEYPRNIR</sequence>
<reference evidence="1 2" key="1">
    <citation type="submission" date="2016-07" db="EMBL/GenBank/DDBJ databases">
        <title>Pervasive Adenine N6-methylation of Active Genes in Fungi.</title>
        <authorList>
            <consortium name="DOE Joint Genome Institute"/>
            <person name="Mondo S.J."/>
            <person name="Dannebaum R.O."/>
            <person name="Kuo R.C."/>
            <person name="Labutti K."/>
            <person name="Haridas S."/>
            <person name="Kuo A."/>
            <person name="Salamov A."/>
            <person name="Ahrendt S.R."/>
            <person name="Lipzen A."/>
            <person name="Sullivan W."/>
            <person name="Andreopoulos W.B."/>
            <person name="Clum A."/>
            <person name="Lindquist E."/>
            <person name="Daum C."/>
            <person name="Ramamoorthy G.K."/>
            <person name="Gryganskyi A."/>
            <person name="Culley D."/>
            <person name="Magnuson J.K."/>
            <person name="James T.Y."/>
            <person name="O'Malley M.A."/>
            <person name="Stajich J.E."/>
            <person name="Spatafora J.W."/>
            <person name="Visel A."/>
            <person name="Grigoriev I.V."/>
        </authorList>
    </citation>
    <scope>NUCLEOTIDE SEQUENCE [LARGE SCALE GENOMIC DNA]</scope>
    <source>
        <strain evidence="1 2">JEL800</strain>
    </source>
</reference>
<gene>
    <name evidence="1" type="ORF">BCR33DRAFT_49627</name>
</gene>
<keyword evidence="2" id="KW-1185">Reference proteome</keyword>
<dbReference type="AlphaFoldDB" id="A0A1Y2AV06"/>